<dbReference type="Proteomes" id="UP000507470">
    <property type="component" value="Unassembled WGS sequence"/>
</dbReference>
<dbReference type="Pfam" id="PF01549">
    <property type="entry name" value="ShK"/>
    <property type="match status" value="6"/>
</dbReference>
<keyword evidence="7" id="KW-1185">Reference proteome</keyword>
<evidence type="ECO:0000313" key="7">
    <source>
        <dbReference type="Proteomes" id="UP000507470"/>
    </source>
</evidence>
<feature type="compositionally biased region" description="Low complexity" evidence="2">
    <location>
        <begin position="363"/>
        <end position="399"/>
    </location>
</feature>
<feature type="domain" description="ShKT" evidence="5">
    <location>
        <begin position="176"/>
        <end position="211"/>
    </location>
</feature>
<protein>
    <recommendedName>
        <fullName evidence="8">Chitin-binding type-2 domain-containing protein</fullName>
    </recommendedName>
</protein>
<keyword evidence="3" id="KW-0732">Signal</keyword>
<proteinExistence type="predicted"/>
<evidence type="ECO:0000259" key="4">
    <source>
        <dbReference type="PROSITE" id="PS50940"/>
    </source>
</evidence>
<feature type="domain" description="ShKT" evidence="5">
    <location>
        <begin position="132"/>
        <end position="166"/>
    </location>
</feature>
<feature type="region of interest" description="Disordered" evidence="2">
    <location>
        <begin position="220"/>
        <end position="622"/>
    </location>
</feature>
<dbReference type="InterPro" id="IPR003582">
    <property type="entry name" value="ShKT_dom"/>
</dbReference>
<keyword evidence="1" id="KW-1015">Disulfide bond</keyword>
<feature type="chain" id="PRO_5027089053" description="Chitin-binding type-2 domain-containing protein" evidence="3">
    <location>
        <begin position="18"/>
        <end position="824"/>
    </location>
</feature>
<dbReference type="SMART" id="SM00494">
    <property type="entry name" value="ChtBD2"/>
    <property type="match status" value="1"/>
</dbReference>
<dbReference type="GO" id="GO:0005576">
    <property type="term" value="C:extracellular region"/>
    <property type="evidence" value="ECO:0007669"/>
    <property type="project" value="InterPro"/>
</dbReference>
<feature type="compositionally biased region" description="Low complexity" evidence="2">
    <location>
        <begin position="489"/>
        <end position="534"/>
    </location>
</feature>
<feature type="compositionally biased region" description="Polar residues" evidence="2">
    <location>
        <begin position="321"/>
        <end position="334"/>
    </location>
</feature>
<dbReference type="InterPro" id="IPR036508">
    <property type="entry name" value="Chitin-bd_dom_sf"/>
</dbReference>
<dbReference type="Gene3D" id="2.170.140.10">
    <property type="entry name" value="Chitin binding domain"/>
    <property type="match status" value="1"/>
</dbReference>
<evidence type="ECO:0000256" key="3">
    <source>
        <dbReference type="SAM" id="SignalP"/>
    </source>
</evidence>
<feature type="signal peptide" evidence="3">
    <location>
        <begin position="1"/>
        <end position="17"/>
    </location>
</feature>
<evidence type="ECO:0000259" key="5">
    <source>
        <dbReference type="PROSITE" id="PS51670"/>
    </source>
</evidence>
<dbReference type="PANTHER" id="PTHR21724:SF109">
    <property type="entry name" value="SHKT DOMAIN-CONTAINING PROTEIN"/>
    <property type="match status" value="1"/>
</dbReference>
<dbReference type="Gene3D" id="1.10.10.1940">
    <property type="match status" value="1"/>
</dbReference>
<gene>
    <name evidence="6" type="ORF">MCOR_51428</name>
</gene>
<feature type="compositionally biased region" description="Low complexity" evidence="2">
    <location>
        <begin position="417"/>
        <end position="473"/>
    </location>
</feature>
<accession>A0A6J8EE59</accession>
<sequence>MWTSLIFLTLAFTQIYGQGFQLFFGTTQGITECKDKLPNCFAFKKDSCQAPYEKWAHDYCPLYCGFCQGPPTPAPACEDTKSDCESYQKTVCTDDVYRQWSYDNCRYYCRLCTPAQLALKDSQITTLPPALCVDKLDDCKLYGKDSCTGEYSGWAKENCRRFCGFCVGLPTPAPPCRDVIPNCNRYQKDTCTDIKYKGWAEENCNKFCGFCSDGSSSGNQPSVTSAPTFAPPFPQASGNQPTPSGGKRRNLGAGSSASEGNSVLFGTDKPKATLKPTPAPTTTTPAPTTTTQAPTTTTPQPTTTTEAPTTPKPKPKDNALSIGSSAGGQKNPNVIGTELPTQAPAKTEPPTQAPVKTQPPTKAPVKTQPPTQAPVQTQPSTQAPVKTQPPTKAPVKTQPPTQPPPTKEIPTQPPTNAPVKTQPPTKAPVKTQPPTKAPVKTQPPTKAPVTTQAPPATTQGTTAAATNATGNNTDSGTGSQPNNSKPPMSGTTASPAGTTSDSGMVGSTAGSGSVSTAGTGAATGSNNGTKNGTSAGTGSGPDSGITMKVPPTLLASSTMKRPTKPQTTQAPAPTNPPSSKAPVTSTPVKTNPPQTNPPAPTKPVTTPMPGTLTPPTNTVTYPNINVTDKYSNTDANNTNTECKDLINCRVYPPEKICVNDSIYKPWASVRCRAYCGYCIPGDDNITCDHNGQLIRHPKDCHKFYECAYSIPRELTCPISLAWNDVIKTCDYVGNVPFCKQVESNNDSSDKTIQDLTENTSPVPCVDKIPNCNEYDADLCTNPLYRLFREDNCLKFCNLCKGGSPTAPSPGKRDYEKEVETIEFY</sequence>
<dbReference type="EMBL" id="CACVKT020008979">
    <property type="protein sequence ID" value="CAC5419039.1"/>
    <property type="molecule type" value="Genomic_DNA"/>
</dbReference>
<feature type="domain" description="Chitin-binding type-2" evidence="4">
    <location>
        <begin position="684"/>
        <end position="740"/>
    </location>
</feature>
<feature type="compositionally biased region" description="Low complexity" evidence="2">
    <location>
        <begin position="602"/>
        <end position="618"/>
    </location>
</feature>
<dbReference type="SMART" id="SM00254">
    <property type="entry name" value="ShKT"/>
    <property type="match status" value="6"/>
</dbReference>
<dbReference type="PRINTS" id="PR01217">
    <property type="entry name" value="PRICHEXTENSN"/>
</dbReference>
<feature type="compositionally biased region" description="Low complexity" evidence="2">
    <location>
        <begin position="273"/>
        <end position="309"/>
    </location>
</feature>
<dbReference type="SUPFAM" id="SSF57625">
    <property type="entry name" value="Invertebrate chitin-binding proteins"/>
    <property type="match status" value="1"/>
</dbReference>
<dbReference type="InterPro" id="IPR002557">
    <property type="entry name" value="Chitin-bd_dom"/>
</dbReference>
<reference evidence="6 7" key="1">
    <citation type="submission" date="2020-06" db="EMBL/GenBank/DDBJ databases">
        <authorList>
            <person name="Li R."/>
            <person name="Bekaert M."/>
        </authorList>
    </citation>
    <scope>NUCLEOTIDE SEQUENCE [LARGE SCALE GENOMIC DNA]</scope>
    <source>
        <strain evidence="7">wild</strain>
    </source>
</reference>
<comment type="caution">
    <text evidence="1">Lacks conserved residue(s) required for the propagation of feature annotation.</text>
</comment>
<name>A0A6J8EE59_MYTCO</name>
<evidence type="ECO:0000313" key="6">
    <source>
        <dbReference type="EMBL" id="CAC5419039.1"/>
    </source>
</evidence>
<feature type="compositionally biased region" description="Polar residues" evidence="2">
    <location>
        <begin position="474"/>
        <end position="486"/>
    </location>
</feature>
<feature type="domain" description="ShKT" evidence="5">
    <location>
        <begin position="33"/>
        <end position="67"/>
    </location>
</feature>
<dbReference type="GO" id="GO:0008061">
    <property type="term" value="F:chitin binding"/>
    <property type="evidence" value="ECO:0007669"/>
    <property type="project" value="InterPro"/>
</dbReference>
<dbReference type="Pfam" id="PF01607">
    <property type="entry name" value="CBM_14"/>
    <property type="match status" value="1"/>
</dbReference>
<dbReference type="PROSITE" id="PS51670">
    <property type="entry name" value="SHKT"/>
    <property type="match status" value="3"/>
</dbReference>
<dbReference type="PROSITE" id="PS50940">
    <property type="entry name" value="CHIT_BIND_II"/>
    <property type="match status" value="1"/>
</dbReference>
<dbReference type="OrthoDB" id="6121024at2759"/>
<dbReference type="PANTHER" id="PTHR21724">
    <property type="entry name" value="SHKT DOMAIN-CONTAINING PROTEIN"/>
    <property type="match status" value="1"/>
</dbReference>
<feature type="compositionally biased region" description="Pro residues" evidence="2">
    <location>
        <begin position="400"/>
        <end position="416"/>
    </location>
</feature>
<dbReference type="AlphaFoldDB" id="A0A6J8EE59"/>
<organism evidence="6 7">
    <name type="scientific">Mytilus coruscus</name>
    <name type="common">Sea mussel</name>
    <dbReference type="NCBI Taxonomy" id="42192"/>
    <lineage>
        <taxon>Eukaryota</taxon>
        <taxon>Metazoa</taxon>
        <taxon>Spiralia</taxon>
        <taxon>Lophotrochozoa</taxon>
        <taxon>Mollusca</taxon>
        <taxon>Bivalvia</taxon>
        <taxon>Autobranchia</taxon>
        <taxon>Pteriomorphia</taxon>
        <taxon>Mytilida</taxon>
        <taxon>Mytiloidea</taxon>
        <taxon>Mytilidae</taxon>
        <taxon>Mytilinae</taxon>
        <taxon>Mytilus</taxon>
    </lineage>
</organism>
<feature type="disulfide bond" evidence="1">
    <location>
        <begin position="33"/>
        <end position="67"/>
    </location>
</feature>
<evidence type="ECO:0008006" key="8">
    <source>
        <dbReference type="Google" id="ProtNLM"/>
    </source>
</evidence>
<evidence type="ECO:0000256" key="2">
    <source>
        <dbReference type="SAM" id="MobiDB-lite"/>
    </source>
</evidence>
<feature type="disulfide bond" evidence="1">
    <location>
        <begin position="132"/>
        <end position="166"/>
    </location>
</feature>
<evidence type="ECO:0000256" key="1">
    <source>
        <dbReference type="PROSITE-ProRule" id="PRU01005"/>
    </source>
</evidence>